<dbReference type="InterPro" id="IPR015946">
    <property type="entry name" value="KH_dom-like_a/b"/>
</dbReference>
<dbReference type="InterPro" id="IPR003718">
    <property type="entry name" value="OsmC/Ohr_fam"/>
</dbReference>
<accession>A0A368YCU2</accession>
<comment type="caution">
    <text evidence="1">The sequence shown here is derived from an EMBL/GenBank/DDBJ whole genome shotgun (WGS) entry which is preliminary data.</text>
</comment>
<name>A0A368YCU2_9BACI</name>
<dbReference type="InterPro" id="IPR036102">
    <property type="entry name" value="OsmC/Ohrsf"/>
</dbReference>
<dbReference type="RefSeq" id="WP_114351423.1">
    <property type="nucleotide sequence ID" value="NZ_QPJJ01000001.1"/>
</dbReference>
<evidence type="ECO:0000313" key="1">
    <source>
        <dbReference type="EMBL" id="RCW77499.1"/>
    </source>
</evidence>
<evidence type="ECO:0000313" key="2">
    <source>
        <dbReference type="Proteomes" id="UP000252585"/>
    </source>
</evidence>
<dbReference type="SUPFAM" id="SSF82784">
    <property type="entry name" value="OsmC-like"/>
    <property type="match status" value="1"/>
</dbReference>
<dbReference type="EMBL" id="QPJJ01000001">
    <property type="protein sequence ID" value="RCW77499.1"/>
    <property type="molecule type" value="Genomic_DNA"/>
</dbReference>
<dbReference type="PANTHER" id="PTHR42830:SF2">
    <property type="entry name" value="OSMC_OHR FAMILY PROTEIN"/>
    <property type="match status" value="1"/>
</dbReference>
<proteinExistence type="predicted"/>
<reference evidence="1 2" key="1">
    <citation type="submission" date="2018-07" db="EMBL/GenBank/DDBJ databases">
        <title>Genomic Encyclopedia of Type Strains, Phase IV (KMG-IV): sequencing the most valuable type-strain genomes for metagenomic binning, comparative biology and taxonomic classification.</title>
        <authorList>
            <person name="Goeker M."/>
        </authorList>
    </citation>
    <scope>NUCLEOTIDE SEQUENCE [LARGE SCALE GENOMIC DNA]</scope>
    <source>
        <strain evidence="1 2">DSM 27696</strain>
    </source>
</reference>
<dbReference type="InterPro" id="IPR052707">
    <property type="entry name" value="OsmC_Ohr_Peroxiredoxin"/>
</dbReference>
<dbReference type="OrthoDB" id="2242871at2"/>
<sequence>MTLHQFHLQATWPGGRNEVGYLQAGNLKTEISIPREMNGPGEGTNPDEMLLGASSTCYLITLAAMIERTKLPLSHLSLSSVGEVDVTDGVFTYQKITHKPEMKLSAEATDKDLDKLRLLVEQAEASCMISRAINGNVEIELKPSISIV</sequence>
<dbReference type="Gene3D" id="3.30.300.20">
    <property type="match status" value="1"/>
</dbReference>
<organism evidence="1 2">
    <name type="scientific">Saliterribacillus persicus</name>
    <dbReference type="NCBI Taxonomy" id="930114"/>
    <lineage>
        <taxon>Bacteria</taxon>
        <taxon>Bacillati</taxon>
        <taxon>Bacillota</taxon>
        <taxon>Bacilli</taxon>
        <taxon>Bacillales</taxon>
        <taxon>Bacillaceae</taxon>
        <taxon>Saliterribacillus</taxon>
    </lineage>
</organism>
<dbReference type="PANTHER" id="PTHR42830">
    <property type="entry name" value="OSMOTICALLY INDUCIBLE FAMILY PROTEIN"/>
    <property type="match status" value="1"/>
</dbReference>
<keyword evidence="2" id="KW-1185">Reference proteome</keyword>
<gene>
    <name evidence="1" type="ORF">DFR57_101373</name>
</gene>
<protein>
    <submittedName>
        <fullName evidence="1">Peroxiredoxin-like protein</fullName>
    </submittedName>
</protein>
<dbReference type="Pfam" id="PF02566">
    <property type="entry name" value="OsmC"/>
    <property type="match status" value="1"/>
</dbReference>
<dbReference type="NCBIfam" id="TIGR03563">
    <property type="entry name" value="perox_SACOL1771"/>
    <property type="match status" value="1"/>
</dbReference>
<dbReference type="AlphaFoldDB" id="A0A368YCU2"/>
<dbReference type="InterPro" id="IPR019905">
    <property type="entry name" value="OsmC-like_firmicutes"/>
</dbReference>
<dbReference type="Proteomes" id="UP000252585">
    <property type="component" value="Unassembled WGS sequence"/>
</dbReference>